<protein>
    <recommendedName>
        <fullName evidence="3">Type II toxin-antitoxin system RelE/ParE family toxin</fullName>
    </recommendedName>
</protein>
<comment type="caution">
    <text evidence="1">The sequence shown here is derived from an EMBL/GenBank/DDBJ whole genome shotgun (WGS) entry which is preliminary data.</text>
</comment>
<evidence type="ECO:0000313" key="1">
    <source>
        <dbReference type="EMBL" id="TDK35214.1"/>
    </source>
</evidence>
<sequence>MTDLIKVCSGRKFDVMMTGQVERHLKKADRQQLARCQKWMQKFCDDGFEFLTNEQLKFEGKFSTGDKRGTQLSVYAFKAWQLRAYGCVIGNRFVVTEVDIAKKQNEADRDKLEAAARKMADYI</sequence>
<dbReference type="OrthoDB" id="8410258at2"/>
<dbReference type="Proteomes" id="UP000295238">
    <property type="component" value="Unassembled WGS sequence"/>
</dbReference>
<organism evidence="1 2">
    <name type="scientific">Rhizobium deserti</name>
    <dbReference type="NCBI Taxonomy" id="2547961"/>
    <lineage>
        <taxon>Bacteria</taxon>
        <taxon>Pseudomonadati</taxon>
        <taxon>Pseudomonadota</taxon>
        <taxon>Alphaproteobacteria</taxon>
        <taxon>Hyphomicrobiales</taxon>
        <taxon>Rhizobiaceae</taxon>
        <taxon>Rhizobium/Agrobacterium group</taxon>
        <taxon>Rhizobium</taxon>
    </lineage>
</organism>
<dbReference type="EMBL" id="SMTL01000003">
    <property type="protein sequence ID" value="TDK35214.1"/>
    <property type="molecule type" value="Genomic_DNA"/>
</dbReference>
<accession>A0A4R5UGZ5</accession>
<gene>
    <name evidence="1" type="ORF">E2F50_13225</name>
</gene>
<name>A0A4R5UGZ5_9HYPH</name>
<dbReference type="AlphaFoldDB" id="A0A4R5UGZ5"/>
<evidence type="ECO:0000313" key="2">
    <source>
        <dbReference type="Proteomes" id="UP000295238"/>
    </source>
</evidence>
<evidence type="ECO:0008006" key="3">
    <source>
        <dbReference type="Google" id="ProtNLM"/>
    </source>
</evidence>
<keyword evidence="2" id="KW-1185">Reference proteome</keyword>
<dbReference type="RefSeq" id="WP_133316636.1">
    <property type="nucleotide sequence ID" value="NZ_SMTL01000003.1"/>
</dbReference>
<reference evidence="1 2" key="1">
    <citation type="submission" date="2019-03" db="EMBL/GenBank/DDBJ databases">
        <title>Rhizobium sp. nov., an bacterium isolated from biocrust in Mu Us Desert.</title>
        <authorList>
            <person name="Lixiong L."/>
        </authorList>
    </citation>
    <scope>NUCLEOTIDE SEQUENCE [LARGE SCALE GENOMIC DNA]</scope>
    <source>
        <strain evidence="1 2">SPY-1</strain>
    </source>
</reference>
<proteinExistence type="predicted"/>